<dbReference type="EMBL" id="GDHC01016548">
    <property type="protein sequence ID" value="JAQ02081.1"/>
    <property type="molecule type" value="Transcribed_RNA"/>
</dbReference>
<sequence length="128" mass="12942">MFEPPVHETGSSLFLRTITVRRPRAGWRGIAASPLPLLLTAPELGGPATRLPPFLQQLPLVNVGALGDAAPPLRLPLALQNAPGYGSGLASSQVSATLSEPKPGVFLPGGGGGGSAQNPPLAATHSTV</sequence>
<proteinExistence type="predicted"/>
<organism evidence="2">
    <name type="scientific">Lygus hesperus</name>
    <name type="common">Western plant bug</name>
    <dbReference type="NCBI Taxonomy" id="30085"/>
    <lineage>
        <taxon>Eukaryota</taxon>
        <taxon>Metazoa</taxon>
        <taxon>Ecdysozoa</taxon>
        <taxon>Arthropoda</taxon>
        <taxon>Hexapoda</taxon>
        <taxon>Insecta</taxon>
        <taxon>Pterygota</taxon>
        <taxon>Neoptera</taxon>
        <taxon>Paraneoptera</taxon>
        <taxon>Hemiptera</taxon>
        <taxon>Heteroptera</taxon>
        <taxon>Panheteroptera</taxon>
        <taxon>Cimicomorpha</taxon>
        <taxon>Miridae</taxon>
        <taxon>Mirini</taxon>
        <taxon>Lygus</taxon>
    </lineage>
</organism>
<feature type="region of interest" description="Disordered" evidence="1">
    <location>
        <begin position="107"/>
        <end position="128"/>
    </location>
</feature>
<feature type="non-terminal residue" evidence="2">
    <location>
        <position position="128"/>
    </location>
</feature>
<reference evidence="2" key="1">
    <citation type="journal article" date="2016" name="Gigascience">
        <title>De novo construction of an expanded transcriptome assembly for the western tarnished plant bug, Lygus hesperus.</title>
        <authorList>
            <person name="Tassone E.E."/>
            <person name="Geib S.M."/>
            <person name="Hall B."/>
            <person name="Fabrick J.A."/>
            <person name="Brent C.S."/>
            <person name="Hull J.J."/>
        </authorList>
    </citation>
    <scope>NUCLEOTIDE SEQUENCE</scope>
</reference>
<gene>
    <name evidence="2" type="ORF">g.69563</name>
</gene>
<protein>
    <submittedName>
        <fullName evidence="2">Uncharacterized protein</fullName>
    </submittedName>
</protein>
<evidence type="ECO:0000256" key="1">
    <source>
        <dbReference type="SAM" id="MobiDB-lite"/>
    </source>
</evidence>
<accession>A0A146L0G5</accession>
<dbReference type="AlphaFoldDB" id="A0A146L0G5"/>
<evidence type="ECO:0000313" key="2">
    <source>
        <dbReference type="EMBL" id="JAQ02081.1"/>
    </source>
</evidence>
<name>A0A146L0G5_LYGHE</name>